<reference evidence="2 3" key="1">
    <citation type="submission" date="2023-07" db="EMBL/GenBank/DDBJ databases">
        <title>Genomic Encyclopedia of Type Strains, Phase IV (KMG-IV): sequencing the most valuable type-strain genomes for metagenomic binning, comparative biology and taxonomic classification.</title>
        <authorList>
            <person name="Goeker M."/>
        </authorList>
    </citation>
    <scope>NUCLEOTIDE SEQUENCE [LARGE SCALE GENOMIC DNA]</scope>
    <source>
        <strain evidence="2 3">DSM 1111</strain>
    </source>
</reference>
<organism evidence="2 3">
    <name type="scientific">Peteryoungia aggregata LMG 23059</name>
    <dbReference type="NCBI Taxonomy" id="1368425"/>
    <lineage>
        <taxon>Bacteria</taxon>
        <taxon>Pseudomonadati</taxon>
        <taxon>Pseudomonadota</taxon>
        <taxon>Alphaproteobacteria</taxon>
        <taxon>Hyphomicrobiales</taxon>
        <taxon>Rhizobiaceae</taxon>
        <taxon>Peteryoungia</taxon>
    </lineage>
</organism>
<proteinExistence type="predicted"/>
<dbReference type="EMBL" id="JAUSUW010000013">
    <property type="protein sequence ID" value="MDQ0422769.1"/>
    <property type="molecule type" value="Genomic_DNA"/>
</dbReference>
<keyword evidence="1" id="KW-0812">Transmembrane</keyword>
<gene>
    <name evidence="2" type="ORF">J2045_003819</name>
</gene>
<accession>A0ABU0GCU7</accession>
<evidence type="ECO:0000313" key="2">
    <source>
        <dbReference type="EMBL" id="MDQ0422769.1"/>
    </source>
</evidence>
<keyword evidence="1" id="KW-0472">Membrane</keyword>
<sequence length="44" mass="4876">MSQAIARLFGDHRSRQSLEICRQRLAMIAAATSIGFIAVLLFVL</sequence>
<keyword evidence="1" id="KW-1133">Transmembrane helix</keyword>
<protein>
    <submittedName>
        <fullName evidence="2">Uncharacterized protein</fullName>
    </submittedName>
</protein>
<dbReference type="Proteomes" id="UP001238496">
    <property type="component" value="Unassembled WGS sequence"/>
</dbReference>
<keyword evidence="3" id="KW-1185">Reference proteome</keyword>
<feature type="transmembrane region" description="Helical" evidence="1">
    <location>
        <begin position="25"/>
        <end position="43"/>
    </location>
</feature>
<evidence type="ECO:0000256" key="1">
    <source>
        <dbReference type="SAM" id="Phobius"/>
    </source>
</evidence>
<evidence type="ECO:0000313" key="3">
    <source>
        <dbReference type="Proteomes" id="UP001238496"/>
    </source>
</evidence>
<comment type="caution">
    <text evidence="2">The sequence shown here is derived from an EMBL/GenBank/DDBJ whole genome shotgun (WGS) entry which is preliminary data.</text>
</comment>
<dbReference type="RefSeq" id="WP_307375738.1">
    <property type="nucleotide sequence ID" value="NZ_JAUSUW010000013.1"/>
</dbReference>
<name>A0ABU0GCU7_9HYPH</name>